<name>A0A7S1J2D2_9EUGL</name>
<organism evidence="2">
    <name type="scientific">Eutreptiella gymnastica</name>
    <dbReference type="NCBI Taxonomy" id="73025"/>
    <lineage>
        <taxon>Eukaryota</taxon>
        <taxon>Discoba</taxon>
        <taxon>Euglenozoa</taxon>
        <taxon>Euglenida</taxon>
        <taxon>Spirocuta</taxon>
        <taxon>Euglenophyceae</taxon>
        <taxon>Eutreptiales</taxon>
        <taxon>Eutreptiaceae</taxon>
        <taxon>Eutreptiella</taxon>
    </lineage>
</organism>
<keyword evidence="1" id="KW-0732">Signal</keyword>
<dbReference type="AlphaFoldDB" id="A0A7S1J2D2"/>
<dbReference type="EMBL" id="HBGA01111955">
    <property type="protein sequence ID" value="CAD9030508.1"/>
    <property type="molecule type" value="Transcribed_RNA"/>
</dbReference>
<reference evidence="2" key="1">
    <citation type="submission" date="2021-01" db="EMBL/GenBank/DDBJ databases">
        <authorList>
            <person name="Corre E."/>
            <person name="Pelletier E."/>
            <person name="Niang G."/>
            <person name="Scheremetjew M."/>
            <person name="Finn R."/>
            <person name="Kale V."/>
            <person name="Holt S."/>
            <person name="Cochrane G."/>
            <person name="Meng A."/>
            <person name="Brown T."/>
            <person name="Cohen L."/>
        </authorList>
    </citation>
    <scope>NUCLEOTIDE SEQUENCE</scope>
    <source>
        <strain evidence="2">NIES-381</strain>
    </source>
</reference>
<evidence type="ECO:0000313" key="2">
    <source>
        <dbReference type="EMBL" id="CAD9030508.1"/>
    </source>
</evidence>
<proteinExistence type="predicted"/>
<feature type="signal peptide" evidence="1">
    <location>
        <begin position="1"/>
        <end position="20"/>
    </location>
</feature>
<evidence type="ECO:0000256" key="1">
    <source>
        <dbReference type="SAM" id="SignalP"/>
    </source>
</evidence>
<sequence>MNFFTAQLLLRLEALMAATGLTVPEIVGSMVPMAHTTLLILPCATDEDEEGAIHEALKASQGNKVGLQSLGYTLERIKAFVSGGCERHLWKISVVNMSKGVKHKWCDFSHPWRHKFNFILRRGRIGLSPEEGVNKGKIRWPSSWSPSINSDTLIAWGVHPLQKELLLWDIYNYASLSDPGITNWILGAGGRILRIDWNNPFMPKLKGLEYATGQCIQLCMRKPVFYPECPCCQDCYASSWEGMTVPQECHRCYVCMNNLLRPRITVAGLHDLVTETPKASRSLECSGNVHVGMKLPLFSCWPHNASYEARVLEDQQRKYWESHPNKRRPQ</sequence>
<feature type="chain" id="PRO_5031035831" evidence="1">
    <location>
        <begin position="21"/>
        <end position="330"/>
    </location>
</feature>
<gene>
    <name evidence="2" type="ORF">EGYM00392_LOCUS41648</name>
</gene>
<accession>A0A7S1J2D2</accession>
<protein>
    <submittedName>
        <fullName evidence="2">Uncharacterized protein</fullName>
    </submittedName>
</protein>